<evidence type="ECO:0000313" key="3">
    <source>
        <dbReference type="Proteomes" id="UP000304951"/>
    </source>
</evidence>
<feature type="compositionally biased region" description="Basic and acidic residues" evidence="1">
    <location>
        <begin position="63"/>
        <end position="88"/>
    </location>
</feature>
<comment type="caution">
    <text evidence="2">The sequence shown here is derived from an EMBL/GenBank/DDBJ whole genome shotgun (WGS) entry which is preliminary data.</text>
</comment>
<protein>
    <submittedName>
        <fullName evidence="2">Uncharacterized protein</fullName>
    </submittedName>
</protein>
<dbReference type="AlphaFoldDB" id="A0A4S8SAA5"/>
<evidence type="ECO:0000256" key="1">
    <source>
        <dbReference type="SAM" id="MobiDB-lite"/>
    </source>
</evidence>
<accession>A0A4S8SAA5</accession>
<reference evidence="2 3" key="1">
    <citation type="submission" date="2018-10" db="EMBL/GenBank/DDBJ databases">
        <title>Fifty Aureobasidium pullulans genomes reveal a recombining polyextremotolerant generalist.</title>
        <authorList>
            <person name="Gostincar C."/>
            <person name="Turk M."/>
            <person name="Zajc J."/>
            <person name="Gunde-Cimerman N."/>
        </authorList>
    </citation>
    <scope>NUCLEOTIDE SEQUENCE [LARGE SCALE GENOMIC DNA]</scope>
    <source>
        <strain evidence="2 3">EXF-11900</strain>
    </source>
</reference>
<organism evidence="2 3">
    <name type="scientific">Aureobasidium pullulans</name>
    <name type="common">Black yeast</name>
    <name type="synonym">Pullularia pullulans</name>
    <dbReference type="NCBI Taxonomy" id="5580"/>
    <lineage>
        <taxon>Eukaryota</taxon>
        <taxon>Fungi</taxon>
        <taxon>Dikarya</taxon>
        <taxon>Ascomycota</taxon>
        <taxon>Pezizomycotina</taxon>
        <taxon>Dothideomycetes</taxon>
        <taxon>Dothideomycetidae</taxon>
        <taxon>Dothideales</taxon>
        <taxon>Saccotheciaceae</taxon>
        <taxon>Aureobasidium</taxon>
    </lineage>
</organism>
<gene>
    <name evidence="2" type="ORF">D6D28_07595</name>
</gene>
<dbReference type="Proteomes" id="UP000304951">
    <property type="component" value="Unassembled WGS sequence"/>
</dbReference>
<feature type="region of interest" description="Disordered" evidence="1">
    <location>
        <begin position="63"/>
        <end position="93"/>
    </location>
</feature>
<evidence type="ECO:0000313" key="2">
    <source>
        <dbReference type="EMBL" id="THV67292.1"/>
    </source>
</evidence>
<sequence length="608" mass="70236">MCREGSRESKLSKVNADEANARNVKGIKNVIGLWPKLPEFLLRVKHATVVHLFFPWAREMETQKRKSDDDASKDAESQDRIKKARVEQPESPSSVYQIYEDTAKALRSSIQELNVATSKPHSTTDTDDYARTAIAYLPHVREISSMEGHLGLAWDLLTKIAEHAFSPALSYQNPGRGGSAVPFMELDVDMLLLIKLRRERDNDTHWMSSILTKLEERRNFLLRFGLHGWFSRCIEHMRSALGRAAIVEEVPRMPEEGARAVSPPLEMKLLYRQTIRDIDKDIAKFNGSNGKRRKHSFGPEDYAVNAVRYIPTILDISYMEGRYGLFHAFLLMLRVSDTAYGNLGDYNEDCRNGESEEHYGELDDALWWLIRRLVMDPMPPRSATLAEKEREWSRMSCTSVSHRRSWQRSRDNDWVESTLEDLTQTSYRLSSYGLNGWFPESILELESILEQRNLPRLYSREARCLYSELMMDIRYRTTIMRKREFGYHGVRPANCTPLIVQLLPDLRRLVGRHAASQDAMNVAVALVRYFEEVNEPDEDEDEEQSTGHTLAELDDILWVLIEREVRDKKTGILTRTRDDLEKYGVEDPFENSITSLENHICGDLVRGN</sequence>
<proteinExistence type="predicted"/>
<name>A0A4S8SAA5_AURPU</name>
<dbReference type="EMBL" id="QZAF01000420">
    <property type="protein sequence ID" value="THV67292.1"/>
    <property type="molecule type" value="Genomic_DNA"/>
</dbReference>